<dbReference type="Pfam" id="PF01226">
    <property type="entry name" value="Form_Nir_trans"/>
    <property type="match status" value="1"/>
</dbReference>
<comment type="similarity">
    <text evidence="6">Belongs to the FNT transporter (TC 1.A.16) family.</text>
</comment>
<dbReference type="GO" id="GO:0005886">
    <property type="term" value="C:plasma membrane"/>
    <property type="evidence" value="ECO:0007669"/>
    <property type="project" value="TreeGrafter"/>
</dbReference>
<protein>
    <submittedName>
        <fullName evidence="8">Formate/nitrite transporter</fullName>
    </submittedName>
</protein>
<dbReference type="InterPro" id="IPR000292">
    <property type="entry name" value="For/NO2_transpt"/>
</dbReference>
<keyword evidence="4 7" id="KW-1133">Transmembrane helix</keyword>
<keyword evidence="2" id="KW-0813">Transport</keyword>
<dbReference type="PROSITE" id="PS01006">
    <property type="entry name" value="FORMATE_NITRITE_TP_2"/>
    <property type="match status" value="1"/>
</dbReference>
<evidence type="ECO:0000256" key="5">
    <source>
        <dbReference type="ARBA" id="ARBA00023136"/>
    </source>
</evidence>
<evidence type="ECO:0000313" key="9">
    <source>
        <dbReference type="Proteomes" id="UP000239485"/>
    </source>
</evidence>
<dbReference type="OrthoDB" id="9786493at2"/>
<keyword evidence="5 7" id="KW-0472">Membrane</keyword>
<evidence type="ECO:0000256" key="7">
    <source>
        <dbReference type="SAM" id="Phobius"/>
    </source>
</evidence>
<reference evidence="8 9" key="1">
    <citation type="submission" date="2018-02" db="EMBL/GenBank/DDBJ databases">
        <title>Genomic Encyclopedia of Archaeal and Bacterial Type Strains, Phase II (KMG-II): from individual species to whole genera.</title>
        <authorList>
            <person name="Goeker M."/>
        </authorList>
    </citation>
    <scope>NUCLEOTIDE SEQUENCE [LARGE SCALE GENOMIC DNA]</scope>
    <source>
        <strain evidence="8 9">DSM 22857</strain>
    </source>
</reference>
<feature type="transmembrane region" description="Helical" evidence="7">
    <location>
        <begin position="242"/>
        <end position="264"/>
    </location>
</feature>
<feature type="transmembrane region" description="Helical" evidence="7">
    <location>
        <begin position="28"/>
        <end position="47"/>
    </location>
</feature>
<proteinExistence type="inferred from homology"/>
<dbReference type="InterPro" id="IPR023271">
    <property type="entry name" value="Aquaporin-like"/>
</dbReference>
<keyword evidence="9" id="KW-1185">Reference proteome</keyword>
<dbReference type="RefSeq" id="WP_104435073.1">
    <property type="nucleotide sequence ID" value="NZ_PTJD01000016.1"/>
</dbReference>
<dbReference type="Gene3D" id="1.20.1080.10">
    <property type="entry name" value="Glycerol uptake facilitator protein"/>
    <property type="match status" value="1"/>
</dbReference>
<comment type="subcellular location">
    <subcellularLocation>
        <location evidence="1">Membrane</location>
        <topology evidence="1">Multi-pass membrane protein</topology>
    </subcellularLocation>
</comment>
<feature type="transmembrane region" description="Helical" evidence="7">
    <location>
        <begin position="59"/>
        <end position="85"/>
    </location>
</feature>
<evidence type="ECO:0000256" key="6">
    <source>
        <dbReference type="ARBA" id="ARBA00049660"/>
    </source>
</evidence>
<feature type="transmembrane region" description="Helical" evidence="7">
    <location>
        <begin position="106"/>
        <end position="129"/>
    </location>
</feature>
<evidence type="ECO:0000256" key="2">
    <source>
        <dbReference type="ARBA" id="ARBA00022448"/>
    </source>
</evidence>
<feature type="transmembrane region" description="Helical" evidence="7">
    <location>
        <begin position="197"/>
        <end position="222"/>
    </location>
</feature>
<gene>
    <name evidence="8" type="ORF">CLV92_11622</name>
</gene>
<dbReference type="FunFam" id="1.20.1080.10:FF:000011">
    <property type="entry name" value="Formate family transporter"/>
    <property type="match status" value="1"/>
</dbReference>
<name>A0A2S6ID78_9ACTN</name>
<organism evidence="8 9">
    <name type="scientific">Kineococcus xinjiangensis</name>
    <dbReference type="NCBI Taxonomy" id="512762"/>
    <lineage>
        <taxon>Bacteria</taxon>
        <taxon>Bacillati</taxon>
        <taxon>Actinomycetota</taxon>
        <taxon>Actinomycetes</taxon>
        <taxon>Kineosporiales</taxon>
        <taxon>Kineosporiaceae</taxon>
        <taxon>Kineococcus</taxon>
    </lineage>
</organism>
<evidence type="ECO:0000313" key="8">
    <source>
        <dbReference type="EMBL" id="PPK92161.1"/>
    </source>
</evidence>
<sequence>MSYKTPDQIAVAASAAGLKKASTPLPNMLVGGFLAGAYIAFGGLVAIEVTAGMDREQWGGLVTLASGSVFSLGLILVIIAGADLLTGNMGLVPLAVLHRRVGISRMLLNFAVVLVGNLLGALFVAYFLAVQTGVIGSAGAEDGTAAAATYARLEGIATGKALDETHGQVFLRAIGCNWLVCLAVWSAIAADDIAGKILAIFFPIMAFVALGFDHVVANMFFLPAAYFAGVPDLTWGAILTNWLFAGLGNFVGGAVFVGGAYWFLYLRGAPSGHEAGATSDASGTSGAPRTR</sequence>
<evidence type="ECO:0000256" key="3">
    <source>
        <dbReference type="ARBA" id="ARBA00022692"/>
    </source>
</evidence>
<evidence type="ECO:0000256" key="1">
    <source>
        <dbReference type="ARBA" id="ARBA00004141"/>
    </source>
</evidence>
<dbReference type="PANTHER" id="PTHR30520">
    <property type="entry name" value="FORMATE TRANSPORTER-RELATED"/>
    <property type="match status" value="1"/>
</dbReference>
<comment type="caution">
    <text evidence="8">The sequence shown here is derived from an EMBL/GenBank/DDBJ whole genome shotgun (WGS) entry which is preliminary data.</text>
</comment>
<dbReference type="AlphaFoldDB" id="A0A2S6ID78"/>
<evidence type="ECO:0000256" key="4">
    <source>
        <dbReference type="ARBA" id="ARBA00022989"/>
    </source>
</evidence>
<feature type="transmembrane region" description="Helical" evidence="7">
    <location>
        <begin position="169"/>
        <end position="190"/>
    </location>
</feature>
<dbReference type="Proteomes" id="UP000239485">
    <property type="component" value="Unassembled WGS sequence"/>
</dbReference>
<keyword evidence="3 7" id="KW-0812">Transmembrane</keyword>
<dbReference type="PANTHER" id="PTHR30520:SF6">
    <property type="entry name" value="FORMATE_NITRATE FAMILY TRANSPORTER (EUROFUNG)"/>
    <property type="match status" value="1"/>
</dbReference>
<dbReference type="InterPro" id="IPR024002">
    <property type="entry name" value="For/NO2_transpt_CS"/>
</dbReference>
<dbReference type="EMBL" id="PTJD01000016">
    <property type="protein sequence ID" value="PPK92161.1"/>
    <property type="molecule type" value="Genomic_DNA"/>
</dbReference>
<accession>A0A2S6ID78</accession>
<dbReference type="GO" id="GO:0015499">
    <property type="term" value="F:formate transmembrane transporter activity"/>
    <property type="evidence" value="ECO:0007669"/>
    <property type="project" value="TreeGrafter"/>
</dbReference>